<feature type="transmembrane region" description="Helical" evidence="2">
    <location>
        <begin position="179"/>
        <end position="203"/>
    </location>
</feature>
<protein>
    <recommendedName>
        <fullName evidence="5">DUF2537 domain-containing protein</fullName>
    </recommendedName>
</protein>
<gene>
    <name evidence="3" type="ORF">F4559_006081</name>
</gene>
<dbReference type="InterPro" id="IPR024244">
    <property type="entry name" value="DUF2537"/>
</dbReference>
<organism evidence="3 4">
    <name type="scientific">Saccharothrix violaceirubra</name>
    <dbReference type="NCBI Taxonomy" id="413306"/>
    <lineage>
        <taxon>Bacteria</taxon>
        <taxon>Bacillati</taxon>
        <taxon>Actinomycetota</taxon>
        <taxon>Actinomycetes</taxon>
        <taxon>Pseudonocardiales</taxon>
        <taxon>Pseudonocardiaceae</taxon>
        <taxon>Saccharothrix</taxon>
    </lineage>
</organism>
<keyword evidence="2" id="KW-1133">Transmembrane helix</keyword>
<proteinExistence type="predicted"/>
<keyword evidence="2" id="KW-0812">Transmembrane</keyword>
<feature type="transmembrane region" description="Helical" evidence="2">
    <location>
        <begin position="123"/>
        <end position="142"/>
    </location>
</feature>
<dbReference type="AlphaFoldDB" id="A0A7W7T8V0"/>
<name>A0A7W7T8V0_9PSEU</name>
<dbReference type="EMBL" id="JACHJS010000001">
    <property type="protein sequence ID" value="MBB4968722.1"/>
    <property type="molecule type" value="Genomic_DNA"/>
</dbReference>
<evidence type="ECO:0000256" key="2">
    <source>
        <dbReference type="SAM" id="Phobius"/>
    </source>
</evidence>
<keyword evidence="4" id="KW-1185">Reference proteome</keyword>
<evidence type="ECO:0008006" key="5">
    <source>
        <dbReference type="Google" id="ProtNLM"/>
    </source>
</evidence>
<accession>A0A7W7T8V0</accession>
<evidence type="ECO:0000256" key="1">
    <source>
        <dbReference type="SAM" id="MobiDB-lite"/>
    </source>
</evidence>
<feature type="compositionally biased region" description="Acidic residues" evidence="1">
    <location>
        <begin position="99"/>
        <end position="108"/>
    </location>
</feature>
<keyword evidence="2" id="KW-0472">Membrane</keyword>
<sequence length="207" mass="21539">MELRVQDGRAVVAGRDGGDERAVDPHNLPLGAGLADALHEWAKVADAVARADSPSADGAGDLLVTRGRQLATRLAADMRTPVEFTDPVSGVLVLVEPEDAPEPVDEPAEAGTPEVGPAEPTPWATGLTVSVFSGAVMAIMVVTLSEGLGETSRWLALLANVLVVGGIAPSVWLARRVPVWRWVAYGVTAGVLVAWFALILTLLDAAP</sequence>
<dbReference type="RefSeq" id="WP_184674482.1">
    <property type="nucleotide sequence ID" value="NZ_BAABAI010000006.1"/>
</dbReference>
<reference evidence="3 4" key="1">
    <citation type="submission" date="2020-08" db="EMBL/GenBank/DDBJ databases">
        <title>Sequencing the genomes of 1000 actinobacteria strains.</title>
        <authorList>
            <person name="Klenk H.-P."/>
        </authorList>
    </citation>
    <scope>NUCLEOTIDE SEQUENCE [LARGE SCALE GENOMIC DNA]</scope>
    <source>
        <strain evidence="3 4">DSM 45084</strain>
    </source>
</reference>
<dbReference type="Proteomes" id="UP000542674">
    <property type="component" value="Unassembled WGS sequence"/>
</dbReference>
<comment type="caution">
    <text evidence="3">The sequence shown here is derived from an EMBL/GenBank/DDBJ whole genome shotgun (WGS) entry which is preliminary data.</text>
</comment>
<feature type="region of interest" description="Disordered" evidence="1">
    <location>
        <begin position="99"/>
        <end position="121"/>
    </location>
</feature>
<evidence type="ECO:0000313" key="3">
    <source>
        <dbReference type="EMBL" id="MBB4968722.1"/>
    </source>
</evidence>
<feature type="transmembrane region" description="Helical" evidence="2">
    <location>
        <begin position="154"/>
        <end position="173"/>
    </location>
</feature>
<dbReference type="Pfam" id="PF10801">
    <property type="entry name" value="DUF2537"/>
    <property type="match status" value="1"/>
</dbReference>
<evidence type="ECO:0000313" key="4">
    <source>
        <dbReference type="Proteomes" id="UP000542674"/>
    </source>
</evidence>